<dbReference type="EMBL" id="CM001377">
    <property type="protein sequence ID" value="EHM10628.1"/>
    <property type="molecule type" value="Genomic_DNA"/>
</dbReference>
<dbReference type="HOGENOM" id="CLU_033347_2_0_0"/>
<dbReference type="AlphaFoldDB" id="H0UPR9"/>
<gene>
    <name evidence="3" type="ORF">TheveDRAFT_1510</name>
</gene>
<dbReference type="InterPro" id="IPR036477">
    <property type="entry name" value="Formyl_transf_N_sf"/>
</dbReference>
<dbReference type="PANTHER" id="PTHR11138:SF5">
    <property type="entry name" value="METHIONYL-TRNA FORMYLTRANSFERASE, MITOCHONDRIAL"/>
    <property type="match status" value="1"/>
</dbReference>
<organism evidence="3 4">
    <name type="scientific">Thermanaerovibrio velox DSM 12556</name>
    <dbReference type="NCBI Taxonomy" id="926567"/>
    <lineage>
        <taxon>Bacteria</taxon>
        <taxon>Thermotogati</taxon>
        <taxon>Synergistota</taxon>
        <taxon>Synergistia</taxon>
        <taxon>Synergistales</taxon>
        <taxon>Synergistaceae</taxon>
        <taxon>Thermanaerovibrio</taxon>
    </lineage>
</organism>
<dbReference type="SUPFAM" id="SSF53328">
    <property type="entry name" value="Formyltransferase"/>
    <property type="match status" value="1"/>
</dbReference>
<protein>
    <submittedName>
        <fullName evidence="3">Methionyl-tRNA formyltransferase</fullName>
    </submittedName>
</protein>
<evidence type="ECO:0000259" key="1">
    <source>
        <dbReference type="Pfam" id="PF00551"/>
    </source>
</evidence>
<dbReference type="STRING" id="926567.TheveDRAFT_1510"/>
<feature type="domain" description="Formyl transferase N-terminal" evidence="1">
    <location>
        <begin position="26"/>
        <end position="177"/>
    </location>
</feature>
<sequence>MRPSIAVCAYSQVGTRCLEALLECGAHVAALFTHQDNPSENLWFRTPDRVAQGAGIPIIRHSLRSREGIEEFRRLSPDMLLSFYYRDMIPGELIKDLPWGAFNLHGSLLPRYRGRVSVHWAIIMGESRTGATLHVMTPRPDDGPIVDQEEIPIHFHDTSKDVMERLAEGAYRLVKRALPSLENRSFQAKEQDHSKATYFSGRSPKDGIIRWQEEDSLGAYHMVRALTDPYPGAFSLTPGGEKLMIWRAYPVPEKASPKCPPGTVTEDPEGYLLIRCAFGALRVIEAELSGHRGHPLDTPMRTLVGLRLRDTANSD</sequence>
<dbReference type="Gene3D" id="3.40.50.12230">
    <property type="match status" value="1"/>
</dbReference>
<dbReference type="SUPFAM" id="SSF50486">
    <property type="entry name" value="FMT C-terminal domain-like"/>
    <property type="match status" value="1"/>
</dbReference>
<evidence type="ECO:0000259" key="2">
    <source>
        <dbReference type="Pfam" id="PF02911"/>
    </source>
</evidence>
<dbReference type="Proteomes" id="UP000005730">
    <property type="component" value="Chromosome"/>
</dbReference>
<reference evidence="3 4" key="1">
    <citation type="submission" date="2011-10" db="EMBL/GenBank/DDBJ databases">
        <title>The Noncontiguous Finished genome of Thermanaerovibrio velox DSM 12556.</title>
        <authorList>
            <consortium name="US DOE Joint Genome Institute (JGI-PGF)"/>
            <person name="Lucas S."/>
            <person name="Copeland A."/>
            <person name="Lapidus A."/>
            <person name="Glavina del Rio T."/>
            <person name="Dalin E."/>
            <person name="Tice H."/>
            <person name="Bruce D."/>
            <person name="Goodwin L."/>
            <person name="Pitluck S."/>
            <person name="Peters L."/>
            <person name="Mikhailova N."/>
            <person name="Teshima H."/>
            <person name="Kyrpides N."/>
            <person name="Mavromatis K."/>
            <person name="Ivanova N."/>
            <person name="Markowitz V."/>
            <person name="Cheng J.-F."/>
            <person name="Hugenholtz P."/>
            <person name="Woyke T."/>
            <person name="Wu D."/>
            <person name="Spring S."/>
            <person name="Brambilla E.-M."/>
            <person name="Klenk H.-P."/>
            <person name="Eisen J.A."/>
        </authorList>
    </citation>
    <scope>NUCLEOTIDE SEQUENCE [LARGE SCALE GENOMIC DNA]</scope>
    <source>
        <strain evidence="3 4">DSM 12556</strain>
    </source>
</reference>
<dbReference type="GO" id="GO:0004479">
    <property type="term" value="F:methionyl-tRNA formyltransferase activity"/>
    <property type="evidence" value="ECO:0007669"/>
    <property type="project" value="TreeGrafter"/>
</dbReference>
<accession>H0UPR9</accession>
<keyword evidence="4" id="KW-1185">Reference proteome</keyword>
<dbReference type="InterPro" id="IPR002376">
    <property type="entry name" value="Formyl_transf_N"/>
</dbReference>
<dbReference type="InterPro" id="IPR011034">
    <property type="entry name" value="Formyl_transferase-like_C_sf"/>
</dbReference>
<dbReference type="Pfam" id="PF02911">
    <property type="entry name" value="Formyl_trans_C"/>
    <property type="match status" value="1"/>
</dbReference>
<name>H0UPR9_9BACT</name>
<evidence type="ECO:0000313" key="4">
    <source>
        <dbReference type="Proteomes" id="UP000005730"/>
    </source>
</evidence>
<feature type="domain" description="Formyl transferase C-terminal" evidence="2">
    <location>
        <begin position="203"/>
        <end position="291"/>
    </location>
</feature>
<evidence type="ECO:0000313" key="3">
    <source>
        <dbReference type="EMBL" id="EHM10628.1"/>
    </source>
</evidence>
<dbReference type="Pfam" id="PF00551">
    <property type="entry name" value="Formyl_trans_N"/>
    <property type="match status" value="1"/>
</dbReference>
<dbReference type="RefSeq" id="WP_006584122.1">
    <property type="nucleotide sequence ID" value="NZ_CM001377.1"/>
</dbReference>
<dbReference type="eggNOG" id="COG0223">
    <property type="taxonomic scope" value="Bacteria"/>
</dbReference>
<keyword evidence="3" id="KW-0808">Transferase</keyword>
<dbReference type="GO" id="GO:0005829">
    <property type="term" value="C:cytosol"/>
    <property type="evidence" value="ECO:0007669"/>
    <property type="project" value="TreeGrafter"/>
</dbReference>
<dbReference type="PANTHER" id="PTHR11138">
    <property type="entry name" value="METHIONYL-TRNA FORMYLTRANSFERASE"/>
    <property type="match status" value="1"/>
</dbReference>
<dbReference type="OrthoDB" id="9802815at2"/>
<proteinExistence type="predicted"/>
<dbReference type="InterPro" id="IPR005793">
    <property type="entry name" value="Formyl_trans_C"/>
</dbReference>